<evidence type="ECO:0000256" key="5">
    <source>
        <dbReference type="SAM" id="SignalP"/>
    </source>
</evidence>
<dbReference type="InterPro" id="IPR046350">
    <property type="entry name" value="Cystatin_sf"/>
</dbReference>
<keyword evidence="4" id="KW-1015">Disulfide bond</keyword>
<feature type="chain" id="PRO_5044000759" description="Cystatin domain-containing protein" evidence="5">
    <location>
        <begin position="24"/>
        <end position="136"/>
    </location>
</feature>
<dbReference type="CDD" id="cd00042">
    <property type="entry name" value="CY"/>
    <property type="match status" value="1"/>
</dbReference>
<comment type="caution">
    <text evidence="7">The sequence shown here is derived from an EMBL/GenBank/DDBJ whole genome shotgun (WGS) entry which is preliminary data.</text>
</comment>
<dbReference type="GO" id="GO:0004869">
    <property type="term" value="F:cysteine-type endopeptidase inhibitor activity"/>
    <property type="evidence" value="ECO:0007669"/>
    <property type="project" value="UniProtKB-KW"/>
</dbReference>
<dbReference type="Gene3D" id="3.10.450.10">
    <property type="match status" value="1"/>
</dbReference>
<evidence type="ECO:0000256" key="1">
    <source>
        <dbReference type="ARBA" id="ARBA00009403"/>
    </source>
</evidence>
<dbReference type="PANTHER" id="PTHR46186:SF2">
    <property type="entry name" value="CYSTATIN"/>
    <property type="match status" value="1"/>
</dbReference>
<evidence type="ECO:0000256" key="3">
    <source>
        <dbReference type="ARBA" id="ARBA00022704"/>
    </source>
</evidence>
<dbReference type="GO" id="GO:0005615">
    <property type="term" value="C:extracellular space"/>
    <property type="evidence" value="ECO:0007669"/>
    <property type="project" value="TreeGrafter"/>
</dbReference>
<dbReference type="FunFam" id="3.10.450.10:FF:000004">
    <property type="entry name" value="Cystatin C"/>
    <property type="match status" value="1"/>
</dbReference>
<comment type="similarity">
    <text evidence="1">Belongs to the cystatin family.</text>
</comment>
<evidence type="ECO:0000259" key="6">
    <source>
        <dbReference type="SMART" id="SM00043"/>
    </source>
</evidence>
<dbReference type="SMART" id="SM00043">
    <property type="entry name" value="CY"/>
    <property type="match status" value="1"/>
</dbReference>
<evidence type="ECO:0000256" key="4">
    <source>
        <dbReference type="ARBA" id="ARBA00023157"/>
    </source>
</evidence>
<dbReference type="Proteomes" id="UP000824782">
    <property type="component" value="Unassembled WGS sequence"/>
</dbReference>
<accession>A0AAV7CGH1</accession>
<dbReference type="Pfam" id="PF00031">
    <property type="entry name" value="Cystatin"/>
    <property type="match status" value="1"/>
</dbReference>
<evidence type="ECO:0000313" key="8">
    <source>
        <dbReference type="Proteomes" id="UP000824782"/>
    </source>
</evidence>
<dbReference type="EMBL" id="WNYA01000003">
    <property type="protein sequence ID" value="KAG8583756.1"/>
    <property type="molecule type" value="Genomic_DNA"/>
</dbReference>
<dbReference type="AlphaFoldDB" id="A0AAV7CGH1"/>
<dbReference type="SUPFAM" id="SSF54403">
    <property type="entry name" value="Cystatin/monellin"/>
    <property type="match status" value="1"/>
</dbReference>
<dbReference type="GO" id="GO:0031982">
    <property type="term" value="C:vesicle"/>
    <property type="evidence" value="ECO:0007669"/>
    <property type="project" value="TreeGrafter"/>
</dbReference>
<sequence>MMSAGLCSRVLVALSLLSFYVYGAILVGGLHDEDPSDPEVVQNVNFAINEFNQRSNGEYYYKLLKIVSAQYQVVAGIRYVLNVEVGRTDCKKASTIEESSCHDSEPAKTFLCTFSVLEVPWESSKTLLTSTCKVQQ</sequence>
<evidence type="ECO:0000256" key="2">
    <source>
        <dbReference type="ARBA" id="ARBA00022690"/>
    </source>
</evidence>
<keyword evidence="5" id="KW-0732">Signal</keyword>
<feature type="signal peptide" evidence="5">
    <location>
        <begin position="1"/>
        <end position="23"/>
    </location>
</feature>
<proteinExistence type="inferred from homology"/>
<reference evidence="7" key="1">
    <citation type="thesis" date="2020" institute="ProQuest LLC" country="789 East Eisenhower Parkway, Ann Arbor, MI, USA">
        <title>Comparative Genomics and Chromosome Evolution.</title>
        <authorList>
            <person name="Mudd A.B."/>
        </authorList>
    </citation>
    <scope>NUCLEOTIDE SEQUENCE</scope>
    <source>
        <strain evidence="7">237g6f4</strain>
        <tissue evidence="7">Blood</tissue>
    </source>
</reference>
<keyword evidence="8" id="KW-1185">Reference proteome</keyword>
<name>A0AAV7CGH1_ENGPU</name>
<keyword evidence="2" id="KW-0646">Protease inhibitor</keyword>
<dbReference type="InterPro" id="IPR000010">
    <property type="entry name" value="Cystatin_dom"/>
</dbReference>
<protein>
    <recommendedName>
        <fullName evidence="6">Cystatin domain-containing protein</fullName>
    </recommendedName>
</protein>
<keyword evidence="3" id="KW-0789">Thiol protease inhibitor</keyword>
<evidence type="ECO:0000313" key="7">
    <source>
        <dbReference type="EMBL" id="KAG8583756.1"/>
    </source>
</evidence>
<dbReference type="GO" id="GO:0005737">
    <property type="term" value="C:cytoplasm"/>
    <property type="evidence" value="ECO:0007669"/>
    <property type="project" value="TreeGrafter"/>
</dbReference>
<organism evidence="7 8">
    <name type="scientific">Engystomops pustulosus</name>
    <name type="common">Tungara frog</name>
    <name type="synonym">Physalaemus pustulosus</name>
    <dbReference type="NCBI Taxonomy" id="76066"/>
    <lineage>
        <taxon>Eukaryota</taxon>
        <taxon>Metazoa</taxon>
        <taxon>Chordata</taxon>
        <taxon>Craniata</taxon>
        <taxon>Vertebrata</taxon>
        <taxon>Euteleostomi</taxon>
        <taxon>Amphibia</taxon>
        <taxon>Batrachia</taxon>
        <taxon>Anura</taxon>
        <taxon>Neobatrachia</taxon>
        <taxon>Hyloidea</taxon>
        <taxon>Leptodactylidae</taxon>
        <taxon>Leiuperinae</taxon>
        <taxon>Engystomops</taxon>
    </lineage>
</organism>
<dbReference type="PANTHER" id="PTHR46186">
    <property type="entry name" value="CYSTATIN"/>
    <property type="match status" value="1"/>
</dbReference>
<gene>
    <name evidence="7" type="ORF">GDO81_008536</name>
</gene>
<feature type="domain" description="Cystatin" evidence="6">
    <location>
        <begin position="25"/>
        <end position="133"/>
    </location>
</feature>